<reference evidence="2" key="1">
    <citation type="journal article" date="2021" name="Pharmaceuticals (Basel)">
        <title>epsilon(2)-Phages Are Naturally Bred and Have a Vastly Improved Host Range in Staphylococcus aureus over Wild Type Phages.</title>
        <authorList>
            <person name="Saez Moreno D."/>
            <person name="Visram Z."/>
            <person name="Mutti M."/>
            <person name="Restrepo-Cordoba M."/>
            <person name="Hartmann S."/>
            <person name="Kremers A.I."/>
            <person name="Tisakova L."/>
            <person name="Schertler S."/>
            <person name="Wittmann J."/>
            <person name="Kalali B."/>
            <person name="Monecke S."/>
            <person name="Ehricht R."/>
            <person name="Resch G."/>
            <person name="Corsini L."/>
        </authorList>
    </citation>
    <scope>NUCLEOTIDE SEQUENCE</scope>
</reference>
<evidence type="ECO:0000259" key="1">
    <source>
        <dbReference type="Pfam" id="PF24651"/>
    </source>
</evidence>
<protein>
    <recommendedName>
        <fullName evidence="1">DUF7644 domain-containing protein</fullName>
    </recommendedName>
</protein>
<feature type="domain" description="DUF7644" evidence="1">
    <location>
        <begin position="4"/>
        <end position="73"/>
    </location>
</feature>
<name>A0A8E5KAU8_9CAUD</name>
<evidence type="ECO:0000313" key="3">
    <source>
        <dbReference type="Proteomes" id="UP000676717"/>
    </source>
</evidence>
<gene>
    <name evidence="2" type="ORF">PM56_143</name>
</gene>
<evidence type="ECO:0000313" key="2">
    <source>
        <dbReference type="EMBL" id="QVD57688.1"/>
    </source>
</evidence>
<sequence>MEKLKKWFKRNVLKSEVTQYKVYIKHTRSNKSNVFYVNMKAKGKVEAKEKTLDVLNKYAYNKNNYSILKIEER</sequence>
<proteinExistence type="predicted"/>
<dbReference type="EMBL" id="MW546071">
    <property type="protein sequence ID" value="QVD57688.1"/>
    <property type="molecule type" value="Genomic_DNA"/>
</dbReference>
<dbReference type="Pfam" id="PF24651">
    <property type="entry name" value="DUF7644"/>
    <property type="match status" value="1"/>
</dbReference>
<organism evidence="2 3">
    <name type="scientific">Staphylococcus phage PM56</name>
    <dbReference type="NCBI Taxonomy" id="2834980"/>
    <lineage>
        <taxon>Viruses</taxon>
        <taxon>Duplodnaviria</taxon>
        <taxon>Heunggongvirae</taxon>
        <taxon>Uroviricota</taxon>
        <taxon>Caudoviricetes</taxon>
        <taxon>Herelleviridae</taxon>
        <taxon>Twortvirinae</taxon>
        <taxon>Silviavirus</taxon>
        <taxon>Silviavirus remus</taxon>
    </lineage>
</organism>
<dbReference type="Proteomes" id="UP000676717">
    <property type="component" value="Segment"/>
</dbReference>
<dbReference type="InterPro" id="IPR056061">
    <property type="entry name" value="DUF7644"/>
</dbReference>
<accession>A0A8E5KAU8</accession>